<evidence type="ECO:0000256" key="3">
    <source>
        <dbReference type="ARBA" id="ARBA00022833"/>
    </source>
</evidence>
<dbReference type="InterPro" id="IPR013083">
    <property type="entry name" value="Znf_RING/FYVE/PHD"/>
</dbReference>
<dbReference type="Pfam" id="PF02190">
    <property type="entry name" value="LON_substr_bdg"/>
    <property type="match status" value="1"/>
</dbReference>
<dbReference type="STRING" id="121224.E0VT37"/>
<name>E0VT37_PEDHC</name>
<sequence length="751" mass="86093">MSLVSDMTKDSFMHRNNYIRVGDYYEKTFLKGKNVYANYGDTLSKCGKVLETLDLYDSFNTVGEISSEKLKHVTYGLIESIMATFNHFPGKNFGVTGTNASSSSYFVCGICESVLRHPVTLSCGHTFCRRCLIKDSSSRTCRKCCQKINSPFETNVLVKQLVEKFWSKEIIGAEIRDEGNDHLQRNEFDDAVSKYNEALGIVPSDHLTLCARSHAFYRMGRYQASLADAEHVIRIRPHWGKGYHRKGVAMLAMGMLEEALTSLCIFVALEKNPQVVRHDICKEVRLKVEKIEEILHGLLCGSNSYNNINNNHNNHNNFSSRHLNRSFATTNHHHHQINYRRGRYYYYYHHSPMVINSGSSSSSSDCEDHSSGSSDEDVYEFPDCLSLLIKKNFHDLINHVFNEIDKIKRTNVVKSIDLSLEPSLIDKSDFDCVLCCRTLWKPITTSCGHTYCLSCLERSLDYSTACPLCMKNLSDHVSVSSKSVSEFLSKFLKMYLPSEYLTRQITHQSEISKMMVSCHDKESYIPVFVCTTAYPTIHCPLFIYEPRYRLMIRQCVEAGTRRFGIAACFTSENGSRRFADFGTILEIKDWVLMSNGCSILSTVGVRRFRTLSRDERDGYELAKVKLLIDEPITDSCLPTIKQFHDKVREKAISWVKTLSEEFKEKVFTSFGTIPEVEENWRWLPDGPSWTWWLLAILPLGPLLQVSILGTTNLEKRLKAIDKTLSQIQNKTHEYHFNKKGEPNAFFSYQNS</sequence>
<evidence type="ECO:0000259" key="6">
    <source>
        <dbReference type="PROSITE" id="PS50089"/>
    </source>
</evidence>
<keyword evidence="3" id="KW-0862">Zinc</keyword>
<dbReference type="KEGG" id="phu:Phum_PHUM426280"/>
<dbReference type="Gene3D" id="1.25.40.10">
    <property type="entry name" value="Tetratricopeptide repeat domain"/>
    <property type="match status" value="1"/>
</dbReference>
<keyword evidence="5" id="KW-0802">TPR repeat</keyword>
<evidence type="ECO:0000313" key="9">
    <source>
        <dbReference type="EnsemblMetazoa" id="PHUM426280-PA"/>
    </source>
</evidence>
<dbReference type="OrthoDB" id="264917at2759"/>
<dbReference type="eggNOG" id="KOG0548">
    <property type="taxonomic scope" value="Eukaryota"/>
</dbReference>
<dbReference type="InterPro" id="IPR001841">
    <property type="entry name" value="Znf_RING"/>
</dbReference>
<dbReference type="Gene3D" id="2.30.130.40">
    <property type="entry name" value="LON domain-like"/>
    <property type="match status" value="1"/>
</dbReference>
<evidence type="ECO:0000259" key="7">
    <source>
        <dbReference type="PROSITE" id="PS51787"/>
    </source>
</evidence>
<dbReference type="PROSITE" id="PS50005">
    <property type="entry name" value="TPR"/>
    <property type="match status" value="1"/>
</dbReference>
<dbReference type="InterPro" id="IPR003111">
    <property type="entry name" value="Lon_prtase_N"/>
</dbReference>
<evidence type="ECO:0000256" key="1">
    <source>
        <dbReference type="ARBA" id="ARBA00022723"/>
    </source>
</evidence>
<feature type="domain" description="RING-type" evidence="6">
    <location>
        <begin position="108"/>
        <end position="144"/>
    </location>
</feature>
<evidence type="ECO:0000313" key="8">
    <source>
        <dbReference type="EMBL" id="EEB16543.1"/>
    </source>
</evidence>
<accession>E0VT37</accession>
<dbReference type="SMART" id="SM00464">
    <property type="entry name" value="LON"/>
    <property type="match status" value="1"/>
</dbReference>
<dbReference type="Proteomes" id="UP000009046">
    <property type="component" value="Unassembled WGS sequence"/>
</dbReference>
<dbReference type="PROSITE" id="PS51787">
    <property type="entry name" value="LON_N"/>
    <property type="match status" value="1"/>
</dbReference>
<dbReference type="GO" id="GO:0005737">
    <property type="term" value="C:cytoplasm"/>
    <property type="evidence" value="ECO:0007669"/>
    <property type="project" value="UniProtKB-ARBA"/>
</dbReference>
<evidence type="ECO:0000313" key="10">
    <source>
        <dbReference type="Proteomes" id="UP000009046"/>
    </source>
</evidence>
<evidence type="ECO:0000256" key="2">
    <source>
        <dbReference type="ARBA" id="ARBA00022771"/>
    </source>
</evidence>
<dbReference type="AlphaFoldDB" id="E0VT37"/>
<dbReference type="PROSITE" id="PS00518">
    <property type="entry name" value="ZF_RING_1"/>
    <property type="match status" value="2"/>
</dbReference>
<dbReference type="SUPFAM" id="SSF88697">
    <property type="entry name" value="PUA domain-like"/>
    <property type="match status" value="1"/>
</dbReference>
<dbReference type="SMART" id="SM00184">
    <property type="entry name" value="RING"/>
    <property type="match status" value="2"/>
</dbReference>
<reference evidence="8" key="2">
    <citation type="submission" date="2007-04" db="EMBL/GenBank/DDBJ databases">
        <title>The genome of the human body louse.</title>
        <authorList>
            <consortium name="The Human Body Louse Genome Consortium"/>
            <person name="Kirkness E."/>
            <person name="Walenz B."/>
            <person name="Hass B."/>
            <person name="Bruggner R."/>
            <person name="Strausberg R."/>
        </authorList>
    </citation>
    <scope>NUCLEOTIDE SEQUENCE</scope>
    <source>
        <strain evidence="8">USDA</strain>
    </source>
</reference>
<dbReference type="EMBL" id="DS235759">
    <property type="protein sequence ID" value="EEB16543.1"/>
    <property type="molecule type" value="Genomic_DNA"/>
</dbReference>
<dbReference type="InterPro" id="IPR046336">
    <property type="entry name" value="Lon_prtase_N_sf"/>
</dbReference>
<evidence type="ECO:0008006" key="11">
    <source>
        <dbReference type="Google" id="ProtNLM"/>
    </source>
</evidence>
<organism>
    <name type="scientific">Pediculus humanus subsp. corporis</name>
    <name type="common">Body louse</name>
    <dbReference type="NCBI Taxonomy" id="121224"/>
    <lineage>
        <taxon>Eukaryota</taxon>
        <taxon>Metazoa</taxon>
        <taxon>Ecdysozoa</taxon>
        <taxon>Arthropoda</taxon>
        <taxon>Hexapoda</taxon>
        <taxon>Insecta</taxon>
        <taxon>Pterygota</taxon>
        <taxon>Neoptera</taxon>
        <taxon>Paraneoptera</taxon>
        <taxon>Psocodea</taxon>
        <taxon>Troctomorpha</taxon>
        <taxon>Phthiraptera</taxon>
        <taxon>Anoplura</taxon>
        <taxon>Pediculidae</taxon>
        <taxon>Pediculus</taxon>
    </lineage>
</organism>
<feature type="domain" description="RING-type" evidence="6">
    <location>
        <begin position="432"/>
        <end position="469"/>
    </location>
</feature>
<reference evidence="8" key="1">
    <citation type="submission" date="2007-04" db="EMBL/GenBank/DDBJ databases">
        <title>Annotation of Pediculus humanus corporis strain USDA.</title>
        <authorList>
            <person name="Kirkness E."/>
            <person name="Hannick L."/>
            <person name="Hass B."/>
            <person name="Bruggner R."/>
            <person name="Lawson D."/>
            <person name="Bidwell S."/>
            <person name="Joardar V."/>
            <person name="Caler E."/>
            <person name="Walenz B."/>
            <person name="Inman J."/>
            <person name="Schobel S."/>
            <person name="Galinsky K."/>
            <person name="Amedeo P."/>
            <person name="Strausberg R."/>
        </authorList>
    </citation>
    <scope>NUCLEOTIDE SEQUENCE</scope>
    <source>
        <strain evidence="8">USDA</strain>
    </source>
</reference>
<dbReference type="InterPro" id="IPR011990">
    <property type="entry name" value="TPR-like_helical_dom_sf"/>
</dbReference>
<feature type="repeat" description="TPR" evidence="5">
    <location>
        <begin position="172"/>
        <end position="205"/>
    </location>
</feature>
<dbReference type="eggNOG" id="KOG4159">
    <property type="taxonomic scope" value="Eukaryota"/>
</dbReference>
<dbReference type="InterPro" id="IPR017907">
    <property type="entry name" value="Znf_RING_CS"/>
</dbReference>
<dbReference type="GO" id="GO:0061630">
    <property type="term" value="F:ubiquitin protein ligase activity"/>
    <property type="evidence" value="ECO:0007669"/>
    <property type="project" value="TreeGrafter"/>
</dbReference>
<reference evidence="9" key="3">
    <citation type="submission" date="2021-02" db="UniProtKB">
        <authorList>
            <consortium name="EnsemblMetazoa"/>
        </authorList>
    </citation>
    <scope>IDENTIFICATION</scope>
    <source>
        <strain evidence="9">USDA</strain>
    </source>
</reference>
<dbReference type="GO" id="GO:0008270">
    <property type="term" value="F:zinc ion binding"/>
    <property type="evidence" value="ECO:0007669"/>
    <property type="project" value="UniProtKB-KW"/>
</dbReference>
<dbReference type="SUPFAM" id="SSF57850">
    <property type="entry name" value="RING/U-box"/>
    <property type="match status" value="2"/>
</dbReference>
<dbReference type="OMA" id="WGKGHYR"/>
<dbReference type="CTD" id="8229969"/>
<dbReference type="FunCoup" id="E0VT37">
    <property type="interactions" value="395"/>
</dbReference>
<evidence type="ECO:0000256" key="5">
    <source>
        <dbReference type="PROSITE-ProRule" id="PRU00339"/>
    </source>
</evidence>
<dbReference type="EnsemblMetazoa" id="PHUM426280-RA">
    <property type="protein sequence ID" value="PHUM426280-PA"/>
    <property type="gene ID" value="PHUM426280"/>
</dbReference>
<keyword evidence="1" id="KW-0479">Metal-binding</keyword>
<dbReference type="InterPro" id="IPR027370">
    <property type="entry name" value="Znf-RING_euk"/>
</dbReference>
<dbReference type="PANTHER" id="PTHR23327:SF42">
    <property type="entry name" value="LON PEPTIDASE N-TERMINAL DOMAIN AND RING FINGER PROTEIN C14F5.10C"/>
    <property type="match status" value="1"/>
</dbReference>
<dbReference type="CDD" id="cd16513">
    <property type="entry name" value="RING-HC_LONFs_rpt1"/>
    <property type="match status" value="1"/>
</dbReference>
<feature type="domain" description="Lon N-terminal" evidence="7">
    <location>
        <begin position="522"/>
        <end position="728"/>
    </location>
</feature>
<dbReference type="EMBL" id="AAZO01005206">
    <property type="status" value="NOT_ANNOTATED_CDS"/>
    <property type="molecule type" value="Genomic_DNA"/>
</dbReference>
<dbReference type="VEuPathDB" id="VectorBase:PHUM426280"/>
<dbReference type="SUPFAM" id="SSF48452">
    <property type="entry name" value="TPR-like"/>
    <property type="match status" value="1"/>
</dbReference>
<proteinExistence type="predicted"/>
<dbReference type="PROSITE" id="PS50089">
    <property type="entry name" value="ZF_RING_2"/>
    <property type="match status" value="2"/>
</dbReference>
<dbReference type="GeneID" id="8229969"/>
<dbReference type="HOGENOM" id="CLU_013989_1_2_1"/>
<dbReference type="Gene3D" id="3.30.40.10">
    <property type="entry name" value="Zinc/RING finger domain, C3HC4 (zinc finger)"/>
    <property type="match status" value="2"/>
</dbReference>
<dbReference type="InterPro" id="IPR015947">
    <property type="entry name" value="PUA-like_sf"/>
</dbReference>
<dbReference type="RefSeq" id="XP_002429281.1">
    <property type="nucleotide sequence ID" value="XM_002429236.1"/>
</dbReference>
<dbReference type="SMART" id="SM00028">
    <property type="entry name" value="TPR"/>
    <property type="match status" value="3"/>
</dbReference>
<dbReference type="CDD" id="cd16514">
    <property type="entry name" value="RING-HC_LONFs_rpt2"/>
    <property type="match status" value="1"/>
</dbReference>
<dbReference type="Pfam" id="PF13445">
    <property type="entry name" value="zf-RING_UBOX"/>
    <property type="match status" value="1"/>
</dbReference>
<dbReference type="Pfam" id="PF13923">
    <property type="entry name" value="zf-C3HC4_2"/>
    <property type="match status" value="1"/>
</dbReference>
<keyword evidence="10" id="KW-1185">Reference proteome</keyword>
<dbReference type="InterPro" id="IPR019734">
    <property type="entry name" value="TPR_rpt"/>
</dbReference>
<dbReference type="PANTHER" id="PTHR23327">
    <property type="entry name" value="RING FINGER PROTEIN 127"/>
    <property type="match status" value="1"/>
</dbReference>
<dbReference type="InParanoid" id="E0VT37"/>
<gene>
    <name evidence="9" type="primary">8229969</name>
    <name evidence="8" type="ORF">Phum_PHUM426280</name>
</gene>
<protein>
    <recommendedName>
        <fullName evidence="11">LON peptidase N-terminal domain and RING finger protein</fullName>
    </recommendedName>
</protein>
<keyword evidence="2 4" id="KW-0863">Zinc-finger</keyword>
<evidence type="ECO:0000256" key="4">
    <source>
        <dbReference type="PROSITE-ProRule" id="PRU00175"/>
    </source>
</evidence>